<dbReference type="PROSITE" id="PS51898">
    <property type="entry name" value="TYR_RECOMBINASE"/>
    <property type="match status" value="1"/>
</dbReference>
<dbReference type="SUPFAM" id="SSF56349">
    <property type="entry name" value="DNA breaking-rejoining enzymes"/>
    <property type="match status" value="1"/>
</dbReference>
<keyword evidence="3" id="KW-0238">DNA-binding</keyword>
<dbReference type="GO" id="GO:0006310">
    <property type="term" value="P:DNA recombination"/>
    <property type="evidence" value="ECO:0007669"/>
    <property type="project" value="UniProtKB-KW"/>
</dbReference>
<evidence type="ECO:0000256" key="2">
    <source>
        <dbReference type="ARBA" id="ARBA00022908"/>
    </source>
</evidence>
<comment type="similarity">
    <text evidence="1">Belongs to the 'phage' integrase family.</text>
</comment>
<dbReference type="Gene3D" id="3.30.160.390">
    <property type="entry name" value="Integrase, DNA-binding domain"/>
    <property type="match status" value="1"/>
</dbReference>
<dbReference type="PANTHER" id="PTHR30629">
    <property type="entry name" value="PROPHAGE INTEGRASE"/>
    <property type="match status" value="1"/>
</dbReference>
<dbReference type="InterPro" id="IPR010998">
    <property type="entry name" value="Integrase_recombinase_N"/>
</dbReference>
<protein>
    <submittedName>
        <fullName evidence="6">DUF4102 domain-containing protein</fullName>
    </submittedName>
</protein>
<dbReference type="InterPro" id="IPR002104">
    <property type="entry name" value="Integrase_catalytic"/>
</dbReference>
<dbReference type="CDD" id="cd00801">
    <property type="entry name" value="INT_P4_C"/>
    <property type="match status" value="1"/>
</dbReference>
<dbReference type="Pfam" id="PF00589">
    <property type="entry name" value="Phage_integrase"/>
    <property type="match status" value="1"/>
</dbReference>
<name>A0A437GXJ9_9SPHN</name>
<dbReference type="RefSeq" id="WP_127612624.1">
    <property type="nucleotide sequence ID" value="NZ_RXOL01000003.1"/>
</dbReference>
<reference evidence="6 7" key="1">
    <citation type="submission" date="2018-12" db="EMBL/GenBank/DDBJ databases">
        <title>Croceicoccus ponticola sp. nov., a lipolytic bacterium isolated from seawater.</title>
        <authorList>
            <person name="Yoon J.-H."/>
        </authorList>
    </citation>
    <scope>NUCLEOTIDE SEQUENCE [LARGE SCALE GENOMIC DNA]</scope>
    <source>
        <strain evidence="6 7">GM-16</strain>
    </source>
</reference>
<dbReference type="Pfam" id="PF13356">
    <property type="entry name" value="Arm-DNA-bind_3"/>
    <property type="match status" value="1"/>
</dbReference>
<dbReference type="OrthoDB" id="7388552at2"/>
<dbReference type="AlphaFoldDB" id="A0A437GXJ9"/>
<dbReference type="Gene3D" id="1.10.443.10">
    <property type="entry name" value="Intergrase catalytic core"/>
    <property type="match status" value="1"/>
</dbReference>
<keyword evidence="7" id="KW-1185">Reference proteome</keyword>
<keyword evidence="2" id="KW-0229">DNA integration</keyword>
<dbReference type="InterPro" id="IPR050808">
    <property type="entry name" value="Phage_Integrase"/>
</dbReference>
<organism evidence="6 7">
    <name type="scientific">Croceicoccus ponticola</name>
    <dbReference type="NCBI Taxonomy" id="2217664"/>
    <lineage>
        <taxon>Bacteria</taxon>
        <taxon>Pseudomonadati</taxon>
        <taxon>Pseudomonadota</taxon>
        <taxon>Alphaproteobacteria</taxon>
        <taxon>Sphingomonadales</taxon>
        <taxon>Erythrobacteraceae</taxon>
        <taxon>Croceicoccus</taxon>
    </lineage>
</organism>
<gene>
    <name evidence="6" type="ORF">EKN06_09340</name>
</gene>
<dbReference type="InterPro" id="IPR053876">
    <property type="entry name" value="Phage_int_M"/>
</dbReference>
<dbReference type="InterPro" id="IPR025166">
    <property type="entry name" value="Integrase_DNA_bind_dom"/>
</dbReference>
<comment type="caution">
    <text evidence="6">The sequence shown here is derived from an EMBL/GenBank/DDBJ whole genome shotgun (WGS) entry which is preliminary data.</text>
</comment>
<dbReference type="PANTHER" id="PTHR30629:SF2">
    <property type="entry name" value="PROPHAGE INTEGRASE INTS-RELATED"/>
    <property type="match status" value="1"/>
</dbReference>
<keyword evidence="4" id="KW-0233">DNA recombination</keyword>
<accession>A0A437GXJ9</accession>
<dbReference type="Pfam" id="PF22022">
    <property type="entry name" value="Phage_int_M"/>
    <property type="match status" value="1"/>
</dbReference>
<sequence>MKLSDTAIRLAKPREKQYKLHDGMGLFLIVRPTGGKLWRLKYRFAGKEEQLTIGIYPEVGLSRARKRRDEARAALAEGKNPSVERKRAKVADAISAANSFKAVAEEHIAKRQREGAAPATVAKAKWHLASLDKLHSRPIAEIEAFEVLDVLRKLEAQGTLEAARQIRAFASRVFRYGVATTRCKADPAALLIGALTAPTVKNHAAITDPKKVGELLRAIDGYEGQPSTHFALRLAPHVFVRPGELRQAEWAEFDLERAIWIVPASRTKMRKEHAVPLSRQVLAIMRETEKYSRGGALVFPGLRGKRPISDNTMNAALRRLGYGHDDMTAHGFRAMASTLLNDSGKWRPDVVERALAHGERDKIRAAYNRAEYWEERVAMAQWWSDHLDTLRDGAEVIPMPLAQLSTGKIAG</sequence>
<evidence type="ECO:0000256" key="4">
    <source>
        <dbReference type="ARBA" id="ARBA00023172"/>
    </source>
</evidence>
<evidence type="ECO:0000256" key="1">
    <source>
        <dbReference type="ARBA" id="ARBA00008857"/>
    </source>
</evidence>
<dbReference type="InterPro" id="IPR038488">
    <property type="entry name" value="Integrase_DNA-bd_sf"/>
</dbReference>
<dbReference type="Gene3D" id="1.10.150.130">
    <property type="match status" value="1"/>
</dbReference>
<dbReference type="Proteomes" id="UP000283003">
    <property type="component" value="Unassembled WGS sequence"/>
</dbReference>
<dbReference type="InterPro" id="IPR013762">
    <property type="entry name" value="Integrase-like_cat_sf"/>
</dbReference>
<dbReference type="GO" id="GO:0003677">
    <property type="term" value="F:DNA binding"/>
    <property type="evidence" value="ECO:0007669"/>
    <property type="project" value="UniProtKB-KW"/>
</dbReference>
<dbReference type="InterPro" id="IPR011010">
    <property type="entry name" value="DNA_brk_join_enz"/>
</dbReference>
<proteinExistence type="inferred from homology"/>
<evidence type="ECO:0000313" key="6">
    <source>
        <dbReference type="EMBL" id="RVQ67114.1"/>
    </source>
</evidence>
<evidence type="ECO:0000313" key="7">
    <source>
        <dbReference type="Proteomes" id="UP000283003"/>
    </source>
</evidence>
<dbReference type="EMBL" id="RXOL01000003">
    <property type="protein sequence ID" value="RVQ67114.1"/>
    <property type="molecule type" value="Genomic_DNA"/>
</dbReference>
<dbReference type="GO" id="GO:0015074">
    <property type="term" value="P:DNA integration"/>
    <property type="evidence" value="ECO:0007669"/>
    <property type="project" value="UniProtKB-KW"/>
</dbReference>
<evidence type="ECO:0000256" key="3">
    <source>
        <dbReference type="ARBA" id="ARBA00023125"/>
    </source>
</evidence>
<evidence type="ECO:0000259" key="5">
    <source>
        <dbReference type="PROSITE" id="PS51898"/>
    </source>
</evidence>
<feature type="domain" description="Tyr recombinase" evidence="5">
    <location>
        <begin position="201"/>
        <end position="380"/>
    </location>
</feature>